<proteinExistence type="predicted"/>
<comment type="caution">
    <text evidence="2">The sequence shown here is derived from an EMBL/GenBank/DDBJ whole genome shotgun (WGS) entry which is preliminary data.</text>
</comment>
<dbReference type="AlphaFoldDB" id="A0A9X1UKK2"/>
<evidence type="ECO:0000313" key="3">
    <source>
        <dbReference type="Proteomes" id="UP001139308"/>
    </source>
</evidence>
<gene>
    <name evidence="2" type="ORF">L5014_14505</name>
</gene>
<dbReference type="RefSeq" id="WP_238464436.1">
    <property type="nucleotide sequence ID" value="NZ_JAKLJA010000010.1"/>
</dbReference>
<name>A0A9X1UKK2_9BURK</name>
<evidence type="ECO:0000313" key="2">
    <source>
        <dbReference type="EMBL" id="MCG5074561.1"/>
    </source>
</evidence>
<dbReference type="EMBL" id="JAKLJA010000010">
    <property type="protein sequence ID" value="MCG5074561.1"/>
    <property type="molecule type" value="Genomic_DNA"/>
</dbReference>
<keyword evidence="3" id="KW-1185">Reference proteome</keyword>
<feature type="signal peptide" evidence="1">
    <location>
        <begin position="1"/>
        <end position="37"/>
    </location>
</feature>
<organism evidence="2 3">
    <name type="scientific">Paraburkholderia tagetis</name>
    <dbReference type="NCBI Taxonomy" id="2913261"/>
    <lineage>
        <taxon>Bacteria</taxon>
        <taxon>Pseudomonadati</taxon>
        <taxon>Pseudomonadota</taxon>
        <taxon>Betaproteobacteria</taxon>
        <taxon>Burkholderiales</taxon>
        <taxon>Burkholderiaceae</taxon>
        <taxon>Paraburkholderia</taxon>
    </lineage>
</organism>
<feature type="chain" id="PRO_5040744584" evidence="1">
    <location>
        <begin position="38"/>
        <end position="175"/>
    </location>
</feature>
<keyword evidence="1" id="KW-0732">Signal</keyword>
<dbReference type="Proteomes" id="UP001139308">
    <property type="component" value="Unassembled WGS sequence"/>
</dbReference>
<accession>A0A9X1UKK2</accession>
<evidence type="ECO:0000256" key="1">
    <source>
        <dbReference type="SAM" id="SignalP"/>
    </source>
</evidence>
<sequence length="175" mass="17433">MRLIPSNVRRSVPRTGGMLAAVLIPAALFAFSPSVHAQTATDAASANVVAASTTVVPATGAAMVPATLDVSMAPNSDNGAGSKNLSASMDTGTLAADPGPAGDDPVLAGIGALDDQTLARQHGGAVGMVMVAATPQLMRGNSVTLWDEIAPPAPLPIPVDAGQAAQNNIASYIRK</sequence>
<reference evidence="2" key="1">
    <citation type="submission" date="2022-01" db="EMBL/GenBank/DDBJ databases">
        <title>Genome sequence and assembly of Parabukholderia sp. RG36.</title>
        <authorList>
            <person name="Chhetri G."/>
        </authorList>
    </citation>
    <scope>NUCLEOTIDE SEQUENCE</scope>
    <source>
        <strain evidence="2">RG36</strain>
    </source>
</reference>
<protein>
    <submittedName>
        <fullName evidence="2">Uncharacterized protein</fullName>
    </submittedName>
</protein>